<organism evidence="1 2">
    <name type="scientific">Dreissena polymorpha</name>
    <name type="common">Zebra mussel</name>
    <name type="synonym">Mytilus polymorpha</name>
    <dbReference type="NCBI Taxonomy" id="45954"/>
    <lineage>
        <taxon>Eukaryota</taxon>
        <taxon>Metazoa</taxon>
        <taxon>Spiralia</taxon>
        <taxon>Lophotrochozoa</taxon>
        <taxon>Mollusca</taxon>
        <taxon>Bivalvia</taxon>
        <taxon>Autobranchia</taxon>
        <taxon>Heteroconchia</taxon>
        <taxon>Euheterodonta</taxon>
        <taxon>Imparidentia</taxon>
        <taxon>Neoheterodontei</taxon>
        <taxon>Myida</taxon>
        <taxon>Dreissenoidea</taxon>
        <taxon>Dreissenidae</taxon>
        <taxon>Dreissena</taxon>
    </lineage>
</organism>
<accession>A0A9D4HMT6</accession>
<dbReference type="AlphaFoldDB" id="A0A9D4HMT6"/>
<comment type="caution">
    <text evidence="1">The sequence shown here is derived from an EMBL/GenBank/DDBJ whole genome shotgun (WGS) entry which is preliminary data.</text>
</comment>
<sequence length="55" mass="6308">MKSPIKCLRKWFDASRQDGNNVRNLEPKVEEGLKTAASSLESSKPVYNSMPYYQD</sequence>
<reference evidence="1" key="1">
    <citation type="journal article" date="2019" name="bioRxiv">
        <title>The Genome of the Zebra Mussel, Dreissena polymorpha: A Resource for Invasive Species Research.</title>
        <authorList>
            <person name="McCartney M.A."/>
            <person name="Auch B."/>
            <person name="Kono T."/>
            <person name="Mallez S."/>
            <person name="Zhang Y."/>
            <person name="Obille A."/>
            <person name="Becker A."/>
            <person name="Abrahante J.E."/>
            <person name="Garbe J."/>
            <person name="Badalamenti J.P."/>
            <person name="Herman A."/>
            <person name="Mangelson H."/>
            <person name="Liachko I."/>
            <person name="Sullivan S."/>
            <person name="Sone E.D."/>
            <person name="Koren S."/>
            <person name="Silverstein K.A.T."/>
            <person name="Beckman K.B."/>
            <person name="Gohl D.M."/>
        </authorList>
    </citation>
    <scope>NUCLEOTIDE SEQUENCE</scope>
    <source>
        <strain evidence="1">Duluth1</strain>
        <tissue evidence="1">Whole animal</tissue>
    </source>
</reference>
<protein>
    <submittedName>
        <fullName evidence="1">Uncharacterized protein</fullName>
    </submittedName>
</protein>
<proteinExistence type="predicted"/>
<dbReference type="EMBL" id="JAIWYP010000012">
    <property type="protein sequence ID" value="KAH3726327.1"/>
    <property type="molecule type" value="Genomic_DNA"/>
</dbReference>
<reference evidence="1" key="2">
    <citation type="submission" date="2020-11" db="EMBL/GenBank/DDBJ databases">
        <authorList>
            <person name="McCartney M.A."/>
            <person name="Auch B."/>
            <person name="Kono T."/>
            <person name="Mallez S."/>
            <person name="Becker A."/>
            <person name="Gohl D.M."/>
            <person name="Silverstein K.A.T."/>
            <person name="Koren S."/>
            <person name="Bechman K.B."/>
            <person name="Herman A."/>
            <person name="Abrahante J.E."/>
            <person name="Garbe J."/>
        </authorList>
    </citation>
    <scope>NUCLEOTIDE SEQUENCE</scope>
    <source>
        <strain evidence="1">Duluth1</strain>
        <tissue evidence="1">Whole animal</tissue>
    </source>
</reference>
<name>A0A9D4HMT6_DREPO</name>
<dbReference type="Proteomes" id="UP000828390">
    <property type="component" value="Unassembled WGS sequence"/>
</dbReference>
<keyword evidence="2" id="KW-1185">Reference proteome</keyword>
<evidence type="ECO:0000313" key="1">
    <source>
        <dbReference type="EMBL" id="KAH3726327.1"/>
    </source>
</evidence>
<gene>
    <name evidence="1" type="ORF">DPMN_052188</name>
</gene>
<evidence type="ECO:0000313" key="2">
    <source>
        <dbReference type="Proteomes" id="UP000828390"/>
    </source>
</evidence>